<feature type="compositionally biased region" description="Pro residues" evidence="3">
    <location>
        <begin position="193"/>
        <end position="203"/>
    </location>
</feature>
<comment type="caution">
    <text evidence="6">The sequence shown here is derived from an EMBL/GenBank/DDBJ whole genome shotgun (WGS) entry which is preliminary data.</text>
</comment>
<dbReference type="PROSITE" id="PS50103">
    <property type="entry name" value="ZF_C3H1"/>
    <property type="match status" value="1"/>
</dbReference>
<feature type="compositionally biased region" description="Polar residues" evidence="3">
    <location>
        <begin position="161"/>
        <end position="170"/>
    </location>
</feature>
<dbReference type="Gramene" id="PSR95761">
    <property type="protein sequence ID" value="PSR95761"/>
    <property type="gene ID" value="CEY00_Acc21893"/>
</dbReference>
<feature type="region of interest" description="Disordered" evidence="3">
    <location>
        <begin position="1151"/>
        <end position="1181"/>
    </location>
</feature>
<dbReference type="Pfam" id="PF01805">
    <property type="entry name" value="Surp"/>
    <property type="match status" value="1"/>
</dbReference>
<dbReference type="STRING" id="1590841.A0A2R6PRQ3"/>
<dbReference type="EMBL" id="NKQK01000023">
    <property type="protein sequence ID" value="PSR95761.1"/>
    <property type="molecule type" value="Genomic_DNA"/>
</dbReference>
<dbReference type="Proteomes" id="UP000241394">
    <property type="component" value="Chromosome LG23"/>
</dbReference>
<feature type="compositionally biased region" description="Low complexity" evidence="3">
    <location>
        <begin position="73"/>
        <end position="82"/>
    </location>
</feature>
<dbReference type="Gene3D" id="1.10.10.790">
    <property type="entry name" value="Surp module"/>
    <property type="match status" value="1"/>
</dbReference>
<dbReference type="SUPFAM" id="SSF109905">
    <property type="entry name" value="Surp module (SWAP domain)"/>
    <property type="match status" value="1"/>
</dbReference>
<feature type="compositionally biased region" description="Pro residues" evidence="3">
    <location>
        <begin position="134"/>
        <end position="146"/>
    </location>
</feature>
<feature type="compositionally biased region" description="Low complexity" evidence="3">
    <location>
        <begin position="256"/>
        <end position="274"/>
    </location>
</feature>
<feature type="domain" description="C3H1-type" evidence="4">
    <location>
        <begin position="857"/>
        <end position="879"/>
    </location>
</feature>
<dbReference type="GO" id="GO:0003723">
    <property type="term" value="F:RNA binding"/>
    <property type="evidence" value="ECO:0007669"/>
    <property type="project" value="InterPro"/>
</dbReference>
<evidence type="ECO:0000259" key="4">
    <source>
        <dbReference type="PROSITE" id="PS50103"/>
    </source>
</evidence>
<dbReference type="OrthoDB" id="21470at2759"/>
<dbReference type="SMART" id="SM00648">
    <property type="entry name" value="SWAP"/>
    <property type="match status" value="1"/>
</dbReference>
<feature type="compositionally biased region" description="Basic and acidic residues" evidence="3">
    <location>
        <begin position="902"/>
        <end position="921"/>
    </location>
</feature>
<evidence type="ECO:0000313" key="6">
    <source>
        <dbReference type="EMBL" id="PSR95761.1"/>
    </source>
</evidence>
<keyword evidence="2" id="KW-0863">Zinc-finger</keyword>
<feature type="compositionally biased region" description="Low complexity" evidence="3">
    <location>
        <begin position="24"/>
        <end position="44"/>
    </location>
</feature>
<evidence type="ECO:0000259" key="5">
    <source>
        <dbReference type="PROSITE" id="PS50128"/>
    </source>
</evidence>
<keyword evidence="7" id="KW-1185">Reference proteome</keyword>
<dbReference type="GO" id="GO:0006397">
    <property type="term" value="P:mRNA processing"/>
    <property type="evidence" value="ECO:0007669"/>
    <property type="project" value="UniProtKB-KW"/>
</dbReference>
<feature type="compositionally biased region" description="Polar residues" evidence="3">
    <location>
        <begin position="276"/>
        <end position="285"/>
    </location>
</feature>
<feature type="domain" description="SURP motif" evidence="5">
    <location>
        <begin position="359"/>
        <end position="407"/>
    </location>
</feature>
<reference evidence="7" key="2">
    <citation type="journal article" date="2018" name="BMC Genomics">
        <title>A manually annotated Actinidia chinensis var. chinensis (kiwifruit) genome highlights the challenges associated with draft genomes and gene prediction in plants.</title>
        <authorList>
            <person name="Pilkington S.M."/>
            <person name="Crowhurst R."/>
            <person name="Hilario E."/>
            <person name="Nardozza S."/>
            <person name="Fraser L."/>
            <person name="Peng Y."/>
            <person name="Gunaseelan K."/>
            <person name="Simpson R."/>
            <person name="Tahir J."/>
            <person name="Deroles S.C."/>
            <person name="Templeton K."/>
            <person name="Luo Z."/>
            <person name="Davy M."/>
            <person name="Cheng C."/>
            <person name="McNeilage M."/>
            <person name="Scaglione D."/>
            <person name="Liu Y."/>
            <person name="Zhang Q."/>
            <person name="Datson P."/>
            <person name="De Silva N."/>
            <person name="Gardiner S.E."/>
            <person name="Bassett H."/>
            <person name="Chagne D."/>
            <person name="McCallum J."/>
            <person name="Dzierzon H."/>
            <person name="Deng C."/>
            <person name="Wang Y.Y."/>
            <person name="Barron L."/>
            <person name="Manako K."/>
            <person name="Bowen J."/>
            <person name="Foster T.M."/>
            <person name="Erridge Z.A."/>
            <person name="Tiffin H."/>
            <person name="Waite C.N."/>
            <person name="Davies K.M."/>
            <person name="Grierson E.P."/>
            <person name="Laing W.A."/>
            <person name="Kirk R."/>
            <person name="Chen X."/>
            <person name="Wood M."/>
            <person name="Montefiori M."/>
            <person name="Brummell D.A."/>
            <person name="Schwinn K.E."/>
            <person name="Catanach A."/>
            <person name="Fullerton C."/>
            <person name="Li D."/>
            <person name="Meiyalaghan S."/>
            <person name="Nieuwenhuizen N."/>
            <person name="Read N."/>
            <person name="Prakash R."/>
            <person name="Hunter D."/>
            <person name="Zhang H."/>
            <person name="McKenzie M."/>
            <person name="Knabel M."/>
            <person name="Harris A."/>
            <person name="Allan A.C."/>
            <person name="Gleave A."/>
            <person name="Chen A."/>
            <person name="Janssen B.J."/>
            <person name="Plunkett B."/>
            <person name="Ampomah-Dwamena C."/>
            <person name="Voogd C."/>
            <person name="Leif D."/>
            <person name="Lafferty D."/>
            <person name="Souleyre E.J.F."/>
            <person name="Varkonyi-Gasic E."/>
            <person name="Gambi F."/>
            <person name="Hanley J."/>
            <person name="Yao J.L."/>
            <person name="Cheung J."/>
            <person name="David K.M."/>
            <person name="Warren B."/>
            <person name="Marsh K."/>
            <person name="Snowden K.C."/>
            <person name="Lin-Wang K."/>
            <person name="Brian L."/>
            <person name="Martinez-Sanchez M."/>
            <person name="Wang M."/>
            <person name="Ileperuma N."/>
            <person name="Macnee N."/>
            <person name="Campin R."/>
            <person name="McAtee P."/>
            <person name="Drummond R.S.M."/>
            <person name="Espley R.V."/>
            <person name="Ireland H.S."/>
            <person name="Wu R."/>
            <person name="Atkinson R.G."/>
            <person name="Karunairetnam S."/>
            <person name="Bulley S."/>
            <person name="Chunkath S."/>
            <person name="Hanley Z."/>
            <person name="Storey R."/>
            <person name="Thrimawithana A.H."/>
            <person name="Thomson S."/>
            <person name="David C."/>
            <person name="Testolin R."/>
            <person name="Huang H."/>
            <person name="Hellens R.P."/>
            <person name="Schaffer R.J."/>
        </authorList>
    </citation>
    <scope>NUCLEOTIDE SEQUENCE [LARGE SCALE GENOMIC DNA]</scope>
    <source>
        <strain evidence="7">cv. Red5</strain>
    </source>
</reference>
<feature type="zinc finger region" description="C3H1-type" evidence="2">
    <location>
        <begin position="857"/>
        <end position="879"/>
    </location>
</feature>
<evidence type="ECO:0000256" key="2">
    <source>
        <dbReference type="PROSITE-ProRule" id="PRU00723"/>
    </source>
</evidence>
<proteinExistence type="predicted"/>
<feature type="region of interest" description="Disordered" evidence="3">
    <location>
        <begin position="1007"/>
        <end position="1040"/>
    </location>
</feature>
<feature type="region of interest" description="Disordered" evidence="3">
    <location>
        <begin position="563"/>
        <end position="593"/>
    </location>
</feature>
<gene>
    <name evidence="6" type="ORF">CEY00_Acc21893</name>
</gene>
<feature type="compositionally biased region" description="Polar residues" evidence="3">
    <location>
        <begin position="118"/>
        <end position="127"/>
    </location>
</feature>
<dbReference type="GO" id="GO:0008270">
    <property type="term" value="F:zinc ion binding"/>
    <property type="evidence" value="ECO:0007669"/>
    <property type="project" value="UniProtKB-KW"/>
</dbReference>
<keyword evidence="2" id="KW-0479">Metal-binding</keyword>
<feature type="region of interest" description="Disordered" evidence="3">
    <location>
        <begin position="772"/>
        <end position="849"/>
    </location>
</feature>
<dbReference type="InterPro" id="IPR000571">
    <property type="entry name" value="Znf_CCCH"/>
</dbReference>
<dbReference type="InParanoid" id="A0A2R6PRQ3"/>
<organism evidence="6 7">
    <name type="scientific">Actinidia chinensis var. chinensis</name>
    <name type="common">Chinese soft-hair kiwi</name>
    <dbReference type="NCBI Taxonomy" id="1590841"/>
    <lineage>
        <taxon>Eukaryota</taxon>
        <taxon>Viridiplantae</taxon>
        <taxon>Streptophyta</taxon>
        <taxon>Embryophyta</taxon>
        <taxon>Tracheophyta</taxon>
        <taxon>Spermatophyta</taxon>
        <taxon>Magnoliopsida</taxon>
        <taxon>eudicotyledons</taxon>
        <taxon>Gunneridae</taxon>
        <taxon>Pentapetalae</taxon>
        <taxon>asterids</taxon>
        <taxon>Ericales</taxon>
        <taxon>Actinidiaceae</taxon>
        <taxon>Actinidia</taxon>
    </lineage>
</organism>
<dbReference type="InterPro" id="IPR052650">
    <property type="entry name" value="Zinc_finger_CCCH"/>
</dbReference>
<accession>A0A2R6PRQ3</accession>
<feature type="region of interest" description="Disordered" evidence="3">
    <location>
        <begin position="608"/>
        <end position="644"/>
    </location>
</feature>
<feature type="region of interest" description="Disordered" evidence="3">
    <location>
        <begin position="893"/>
        <end position="931"/>
    </location>
</feature>
<feature type="compositionally biased region" description="Pro residues" evidence="3">
    <location>
        <begin position="231"/>
        <end position="255"/>
    </location>
</feature>
<reference evidence="6 7" key="1">
    <citation type="submission" date="2017-07" db="EMBL/GenBank/DDBJ databases">
        <title>An improved, manually edited Actinidia chinensis var. chinensis (kiwifruit) genome highlights the challenges associated with draft genomes and gene prediction in plants.</title>
        <authorList>
            <person name="Pilkington S."/>
            <person name="Crowhurst R."/>
            <person name="Hilario E."/>
            <person name="Nardozza S."/>
            <person name="Fraser L."/>
            <person name="Peng Y."/>
            <person name="Gunaseelan K."/>
            <person name="Simpson R."/>
            <person name="Tahir J."/>
            <person name="Deroles S."/>
            <person name="Templeton K."/>
            <person name="Luo Z."/>
            <person name="Davy M."/>
            <person name="Cheng C."/>
            <person name="Mcneilage M."/>
            <person name="Scaglione D."/>
            <person name="Liu Y."/>
            <person name="Zhang Q."/>
            <person name="Datson P."/>
            <person name="De Silva N."/>
            <person name="Gardiner S."/>
            <person name="Bassett H."/>
            <person name="Chagne D."/>
            <person name="Mccallum J."/>
            <person name="Dzierzon H."/>
            <person name="Deng C."/>
            <person name="Wang Y.-Y."/>
            <person name="Barron N."/>
            <person name="Manako K."/>
            <person name="Bowen J."/>
            <person name="Foster T."/>
            <person name="Erridge Z."/>
            <person name="Tiffin H."/>
            <person name="Waite C."/>
            <person name="Davies K."/>
            <person name="Grierson E."/>
            <person name="Laing W."/>
            <person name="Kirk R."/>
            <person name="Chen X."/>
            <person name="Wood M."/>
            <person name="Montefiori M."/>
            <person name="Brummell D."/>
            <person name="Schwinn K."/>
            <person name="Catanach A."/>
            <person name="Fullerton C."/>
            <person name="Li D."/>
            <person name="Meiyalaghan S."/>
            <person name="Nieuwenhuizen N."/>
            <person name="Read N."/>
            <person name="Prakash R."/>
            <person name="Hunter D."/>
            <person name="Zhang H."/>
            <person name="Mckenzie M."/>
            <person name="Knabel M."/>
            <person name="Harris A."/>
            <person name="Allan A."/>
            <person name="Chen A."/>
            <person name="Janssen B."/>
            <person name="Plunkett B."/>
            <person name="Dwamena C."/>
            <person name="Voogd C."/>
            <person name="Leif D."/>
            <person name="Lafferty D."/>
            <person name="Souleyre E."/>
            <person name="Varkonyi-Gasic E."/>
            <person name="Gambi F."/>
            <person name="Hanley J."/>
            <person name="Yao J.-L."/>
            <person name="Cheung J."/>
            <person name="David K."/>
            <person name="Warren B."/>
            <person name="Marsh K."/>
            <person name="Snowden K."/>
            <person name="Lin-Wang K."/>
            <person name="Brian L."/>
            <person name="Martinez-Sanchez M."/>
            <person name="Wang M."/>
            <person name="Ileperuma N."/>
            <person name="Macnee N."/>
            <person name="Campin R."/>
            <person name="Mcatee P."/>
            <person name="Drummond R."/>
            <person name="Espley R."/>
            <person name="Ireland H."/>
            <person name="Wu R."/>
            <person name="Atkinson R."/>
            <person name="Karunairetnam S."/>
            <person name="Bulley S."/>
            <person name="Chunkath S."/>
            <person name="Hanley Z."/>
            <person name="Storey R."/>
            <person name="Thrimawithana A."/>
            <person name="Thomson S."/>
            <person name="David C."/>
            <person name="Testolin R."/>
        </authorList>
    </citation>
    <scope>NUCLEOTIDE SEQUENCE [LARGE SCALE GENOMIC DNA]</scope>
    <source>
        <strain evidence="7">cv. Red5</strain>
        <tissue evidence="6">Young leaf</tissue>
    </source>
</reference>
<evidence type="ECO:0000256" key="1">
    <source>
        <dbReference type="ARBA" id="ARBA00022664"/>
    </source>
</evidence>
<keyword evidence="2" id="KW-0862">Zinc</keyword>
<feature type="compositionally biased region" description="Pro residues" evidence="3">
    <location>
        <begin position="92"/>
        <end position="102"/>
    </location>
</feature>
<feature type="region of interest" description="Disordered" evidence="3">
    <location>
        <begin position="1"/>
        <end position="285"/>
    </location>
</feature>
<keyword evidence="1" id="KW-0507">mRNA processing</keyword>
<dbReference type="PANTHER" id="PTHR36886">
    <property type="entry name" value="PROTEIN FRIGIDA-ESSENTIAL 1"/>
    <property type="match status" value="1"/>
</dbReference>
<feature type="compositionally biased region" description="Polar residues" evidence="3">
    <location>
        <begin position="572"/>
        <end position="586"/>
    </location>
</feature>
<dbReference type="InterPro" id="IPR035967">
    <property type="entry name" value="SWAP/Surp_sf"/>
</dbReference>
<dbReference type="OMA" id="NYAPQFG"/>
<name>A0A2R6PRQ3_ACTCC</name>
<evidence type="ECO:0000313" key="7">
    <source>
        <dbReference type="Proteomes" id="UP000241394"/>
    </source>
</evidence>
<protein>
    <submittedName>
        <fullName evidence="6">Zinc finger CCCH domain-containing protein</fullName>
    </submittedName>
</protein>
<dbReference type="PANTHER" id="PTHR36886:SF7">
    <property type="entry name" value="EXPRESSED PROTEIN"/>
    <property type="match status" value="1"/>
</dbReference>
<sequence length="1650" mass="181458">MYGQGNYAAQFGRGPHTPMPPLQQRPVSSPSPSLQQGPSALQPSTTQQGPPPFQHYVGHSDSFVYQHPPPLPVQQGPPFQVPRMMNAGVSYLPPPPPPPSPLPQQVRGSPSVVHPYPTAQQNSQWTQNKHHIPTPVPPSLGPPPTGPSGTEMFWTLIPPRVSSTPPSQEHTPYRGPIHLPQPGSLRGTQQIPSLPPPPPPPPRTSNLFTPVPFGSFVHSVHQDSSVQPMGAVPPPPPLPSSPPPLPPSPPPPTSPLPSFGTLSSTPSLTTTDLSHNSKSGPTSNLFGVEVKASDSVDKVVNTSQMRGDALACDDYKNPEGGTSYESGSPLEEDLSDVEGTQLDLPPPPPKPEEEKVVRRIEVLCRFIAKSGPSFEDMARQKEWGNPEFEFLFGGEPGSEAAVAHEYFEWMKNKCVLACKSQHEHNNLTLRPLRIGTSMQTSSLMDAGVSHSPCDSDMDMEDDITQPGEEHQVYNSFESLNSEAVLIPKESDIQEQSRASQNAIEQSLCKNAISGSSGLAEREKGSELFLDHDHFTYGRSLPNVDGSVMNSAGAAKCPSISNLEKSSIPPLEESSQSNVSAAASGTGSKKFPGELIEGASPFRLLQDYASDDSSEDDDKPCLEDVSPIRASPSPTAGGTNLNRDTGNNLLTYPGLKSLSSPDVAVGTFSETVVTCSLRVPSNALEIFPESQRNSWDANITSIATGENEELIENNNKNQVSTEYAVPPKELQQKVALDGLHNAAPESGKSQCQKEDLKYTSTLQKVDEFGRLIREGASDSDSDDLQYTGRRRKRGRTWSRSPSPEDRRRRSPQRRKEKRSRSRSWSPKKRSSRSRSPSHGRGGESSGDKMRRDKGQLLECFDFLRGRCYRGAFCRYMHHDKSDGARCYRSKQQHVEVPPVSRTSDFHKETEKAHPRRSVHDQDMTGSSFGALEGGSMDREKVSVFAQGVQTIISDQENKSLVTGVVKSERSTEVNAVVREIRDIKDEILEPMTELLDDDNCLEMVETVQSVDGSPSRLLTDSGAPKSPGDASHDESSTPGSLLVQSSKSFQKQLPVSAPHLNKTSPIQSYTATSSIGQTFSCDGFSSQALPPKELIPRTTSAVNFSDHHLQLPPALPSFSQSTSTPLLSQMPGEIMPPTSIFPSLYPPMGNCLPNHASLQSQHSHFSVPPNSSSLPPPPPPRPPFVNNSTVTTIAMQGAPWLQFHQNFMPPRNDSSMQMFVRPYPPQPPAHSQTGELQHHNYSLMMEQELPRSSSHMEDFRPNPLPVGNSMSQPCGGTGLVGERFPRFPVQGLNPSFAQGNTSVQSVLFMGDSAVRRIQSLPGDNLPSDEYPMSFQKYPQLQQQRPLYGLHRPEADNHTLNIGDYQNVNSTMSRYTSDLIDKNQLSHLSDFGGTRISNHYNPYASTFEQPLPSKISKFSFDVVKQEKDIMQEKDIKQEDIKREKEIKQEKDMPYSNQYDPIFDSIEPSSKSFEKLDHGQRRELLLRLSSSHKLLDVEVNKNQKEVEAIVGTTSIKSENDEYSETADAEVGDVDDVSASNPLDDADIAVGEVEIDQIKTSGKSKKSKDSRSMKLFKVSLANFVKEMLKPSWRQGNMSKEAFKTIVKKTVDKVSGAMKSHHIPKSQEKINQYIDSSQRKLTKLVMGYVHKYAKG</sequence>
<feature type="compositionally biased region" description="Basic residues" evidence="3">
    <location>
        <begin position="807"/>
        <end position="836"/>
    </location>
</feature>
<feature type="compositionally biased region" description="Acidic residues" evidence="3">
    <location>
        <begin position="608"/>
        <end position="617"/>
    </location>
</feature>
<dbReference type="InterPro" id="IPR000061">
    <property type="entry name" value="Surp"/>
</dbReference>
<feature type="region of interest" description="Disordered" evidence="3">
    <location>
        <begin position="310"/>
        <end position="354"/>
    </location>
</feature>
<dbReference type="PROSITE" id="PS50128">
    <property type="entry name" value="SURP"/>
    <property type="match status" value="1"/>
</dbReference>
<feature type="compositionally biased region" description="Polar residues" evidence="3">
    <location>
        <begin position="631"/>
        <end position="644"/>
    </location>
</feature>
<feature type="compositionally biased region" description="Polar residues" evidence="3">
    <location>
        <begin position="1007"/>
        <end position="1017"/>
    </location>
</feature>
<evidence type="ECO:0000256" key="3">
    <source>
        <dbReference type="SAM" id="MobiDB-lite"/>
    </source>
</evidence>